<feature type="chain" id="PRO_5035184794" description="Lysozyme" evidence="4">
    <location>
        <begin position="20"/>
        <end position="132"/>
    </location>
</feature>
<dbReference type="Proteomes" id="UP000785679">
    <property type="component" value="Unassembled WGS sequence"/>
</dbReference>
<keyword evidence="6" id="KW-1185">Reference proteome</keyword>
<dbReference type="GO" id="GO:0003796">
    <property type="term" value="F:lysozyme activity"/>
    <property type="evidence" value="ECO:0007669"/>
    <property type="project" value="InterPro"/>
</dbReference>
<dbReference type="InterPro" id="IPR033907">
    <property type="entry name" value="Endolysin_autolysin"/>
</dbReference>
<dbReference type="OrthoDB" id="5358886at2759"/>
<evidence type="ECO:0000313" key="6">
    <source>
        <dbReference type="Proteomes" id="UP000785679"/>
    </source>
</evidence>
<dbReference type="GO" id="GO:0009253">
    <property type="term" value="P:peptidoglycan catabolic process"/>
    <property type="evidence" value="ECO:0007669"/>
    <property type="project" value="InterPro"/>
</dbReference>
<gene>
    <name evidence="5" type="ORF">FGO68_gene1926</name>
</gene>
<dbReference type="PANTHER" id="PTHR38107:SF3">
    <property type="entry name" value="LYSOZYME RRRD-RELATED"/>
    <property type="match status" value="1"/>
</dbReference>
<evidence type="ECO:0000256" key="4">
    <source>
        <dbReference type="SAM" id="SignalP"/>
    </source>
</evidence>
<protein>
    <recommendedName>
        <fullName evidence="7">Lysozyme</fullName>
    </recommendedName>
</protein>
<dbReference type="EMBL" id="RRYP01014323">
    <property type="protein sequence ID" value="TNV76038.1"/>
    <property type="molecule type" value="Genomic_DNA"/>
</dbReference>
<dbReference type="Pfam" id="PF00959">
    <property type="entry name" value="Phage_lysozyme"/>
    <property type="match status" value="1"/>
</dbReference>
<dbReference type="AlphaFoldDB" id="A0A8J8SZJ3"/>
<sequence length="132" mass="14572">MRLAIAMIAAVATLSLVAADEHHHHHHESADYYDVQDHGEFPPAVQTGTWNVAGTKSLIKEFEGLRLTALVSFSFNLGCGSLQSSTMLKRLNARENPNTVAREEMPKWVKAGGKVVPGLVRRRDAEVKFFTS</sequence>
<evidence type="ECO:0008006" key="7">
    <source>
        <dbReference type="Google" id="ProtNLM"/>
    </source>
</evidence>
<dbReference type="GO" id="GO:0042742">
    <property type="term" value="P:defense response to bacterium"/>
    <property type="evidence" value="ECO:0007669"/>
    <property type="project" value="UniProtKB-KW"/>
</dbReference>
<evidence type="ECO:0000256" key="1">
    <source>
        <dbReference type="ARBA" id="ARBA00022529"/>
    </source>
</evidence>
<dbReference type="Gene3D" id="1.10.530.40">
    <property type="match status" value="1"/>
</dbReference>
<dbReference type="CDD" id="cd00737">
    <property type="entry name" value="lyz_endolysin_autolysin"/>
    <property type="match status" value="1"/>
</dbReference>
<comment type="caution">
    <text evidence="5">The sequence shown here is derived from an EMBL/GenBank/DDBJ whole genome shotgun (WGS) entry which is preliminary data.</text>
</comment>
<evidence type="ECO:0000256" key="2">
    <source>
        <dbReference type="ARBA" id="ARBA00022638"/>
    </source>
</evidence>
<dbReference type="InterPro" id="IPR002196">
    <property type="entry name" value="Glyco_hydro_24"/>
</dbReference>
<reference evidence="5" key="1">
    <citation type="submission" date="2019-06" db="EMBL/GenBank/DDBJ databases">
        <authorList>
            <person name="Zheng W."/>
        </authorList>
    </citation>
    <scope>NUCLEOTIDE SEQUENCE</scope>
    <source>
        <strain evidence="5">QDHG01</strain>
    </source>
</reference>
<dbReference type="SUPFAM" id="SSF53955">
    <property type="entry name" value="Lysozyme-like"/>
    <property type="match status" value="1"/>
</dbReference>
<keyword evidence="2" id="KW-0081">Bacteriolytic enzyme</keyword>
<feature type="signal peptide" evidence="4">
    <location>
        <begin position="1"/>
        <end position="19"/>
    </location>
</feature>
<dbReference type="PANTHER" id="PTHR38107">
    <property type="match status" value="1"/>
</dbReference>
<evidence type="ECO:0000313" key="5">
    <source>
        <dbReference type="EMBL" id="TNV76038.1"/>
    </source>
</evidence>
<dbReference type="GO" id="GO:0031640">
    <property type="term" value="P:killing of cells of another organism"/>
    <property type="evidence" value="ECO:0007669"/>
    <property type="project" value="UniProtKB-KW"/>
</dbReference>
<keyword evidence="1" id="KW-0929">Antimicrobial</keyword>
<dbReference type="GO" id="GO:0016998">
    <property type="term" value="P:cell wall macromolecule catabolic process"/>
    <property type="evidence" value="ECO:0007669"/>
    <property type="project" value="InterPro"/>
</dbReference>
<organism evidence="5 6">
    <name type="scientific">Halteria grandinella</name>
    <dbReference type="NCBI Taxonomy" id="5974"/>
    <lineage>
        <taxon>Eukaryota</taxon>
        <taxon>Sar</taxon>
        <taxon>Alveolata</taxon>
        <taxon>Ciliophora</taxon>
        <taxon>Intramacronucleata</taxon>
        <taxon>Spirotrichea</taxon>
        <taxon>Stichotrichia</taxon>
        <taxon>Sporadotrichida</taxon>
        <taxon>Halteriidae</taxon>
        <taxon>Halteria</taxon>
    </lineage>
</organism>
<proteinExistence type="predicted"/>
<dbReference type="InterPro" id="IPR051018">
    <property type="entry name" value="Bacteriophage_GH24"/>
</dbReference>
<dbReference type="InterPro" id="IPR023346">
    <property type="entry name" value="Lysozyme-like_dom_sf"/>
</dbReference>
<keyword evidence="3" id="KW-1035">Host cytoplasm</keyword>
<accession>A0A8J8SZJ3</accession>
<evidence type="ECO:0000256" key="3">
    <source>
        <dbReference type="ARBA" id="ARBA00023200"/>
    </source>
</evidence>
<name>A0A8J8SZJ3_HALGN</name>
<keyword evidence="4" id="KW-0732">Signal</keyword>
<dbReference type="InterPro" id="IPR023347">
    <property type="entry name" value="Lysozyme_dom_sf"/>
</dbReference>